<evidence type="ECO:0000256" key="3">
    <source>
        <dbReference type="ARBA" id="ARBA00022553"/>
    </source>
</evidence>
<feature type="domain" description="Histidine kinase" evidence="7">
    <location>
        <begin position="232"/>
        <end position="439"/>
    </location>
</feature>
<feature type="transmembrane region" description="Helical" evidence="6">
    <location>
        <begin position="132"/>
        <end position="151"/>
    </location>
</feature>
<evidence type="ECO:0000256" key="6">
    <source>
        <dbReference type="SAM" id="Phobius"/>
    </source>
</evidence>
<dbReference type="Pfam" id="PF02518">
    <property type="entry name" value="HATPase_c"/>
    <property type="match status" value="1"/>
</dbReference>
<proteinExistence type="predicted"/>
<dbReference type="Gene3D" id="3.30.565.10">
    <property type="entry name" value="Histidine kinase-like ATPase, C-terminal domain"/>
    <property type="match status" value="1"/>
</dbReference>
<name>A0A160DUC1_9GAMM</name>
<keyword evidence="5" id="KW-0175">Coiled coil</keyword>
<dbReference type="SMART" id="SM00387">
    <property type="entry name" value="HATPase_c"/>
    <property type="match status" value="1"/>
</dbReference>
<dbReference type="STRING" id="1300342.I596_2025"/>
<evidence type="ECO:0000313" key="10">
    <source>
        <dbReference type="Proteomes" id="UP000076830"/>
    </source>
</evidence>
<evidence type="ECO:0000256" key="1">
    <source>
        <dbReference type="ARBA" id="ARBA00000085"/>
    </source>
</evidence>
<feature type="modified residue" description="4-aspartylphosphate" evidence="4">
    <location>
        <position position="508"/>
    </location>
</feature>
<dbReference type="CDD" id="cd00082">
    <property type="entry name" value="HisKA"/>
    <property type="match status" value="1"/>
</dbReference>
<dbReference type="InterPro" id="IPR003594">
    <property type="entry name" value="HATPase_dom"/>
</dbReference>
<feature type="coiled-coil region" evidence="5">
    <location>
        <begin position="186"/>
        <end position="220"/>
    </location>
</feature>
<dbReference type="Gene3D" id="1.10.287.130">
    <property type="match status" value="1"/>
</dbReference>
<dbReference type="Proteomes" id="UP000076830">
    <property type="component" value="Chromosome"/>
</dbReference>
<keyword evidence="6" id="KW-0472">Membrane</keyword>
<dbReference type="SUPFAM" id="SSF47384">
    <property type="entry name" value="Homodimeric domain of signal transducing histidine kinase"/>
    <property type="match status" value="1"/>
</dbReference>
<protein>
    <recommendedName>
        <fullName evidence="2">histidine kinase</fullName>
        <ecNumber evidence="2">2.7.13.3</ecNumber>
    </recommendedName>
</protein>
<keyword evidence="10" id="KW-1185">Reference proteome</keyword>
<dbReference type="GO" id="GO:0000155">
    <property type="term" value="F:phosphorelay sensor kinase activity"/>
    <property type="evidence" value="ECO:0007669"/>
    <property type="project" value="InterPro"/>
</dbReference>
<keyword evidence="9" id="KW-0808">Transferase</keyword>
<dbReference type="KEGG" id="dko:I596_2025"/>
<dbReference type="PROSITE" id="PS50109">
    <property type="entry name" value="HIS_KIN"/>
    <property type="match status" value="1"/>
</dbReference>
<evidence type="ECO:0000313" key="9">
    <source>
        <dbReference type="EMBL" id="ANB18045.1"/>
    </source>
</evidence>
<dbReference type="EMBL" id="CP015249">
    <property type="protein sequence ID" value="ANB18045.1"/>
    <property type="molecule type" value="Genomic_DNA"/>
</dbReference>
<keyword evidence="6" id="KW-0812">Transmembrane</keyword>
<dbReference type="InterPro" id="IPR004358">
    <property type="entry name" value="Sig_transdc_His_kin-like_C"/>
</dbReference>
<dbReference type="AlphaFoldDB" id="A0A160DUC1"/>
<dbReference type="InterPro" id="IPR001789">
    <property type="entry name" value="Sig_transdc_resp-reg_receiver"/>
</dbReference>
<evidence type="ECO:0000256" key="2">
    <source>
        <dbReference type="ARBA" id="ARBA00012438"/>
    </source>
</evidence>
<dbReference type="PANTHER" id="PTHR43065">
    <property type="entry name" value="SENSOR HISTIDINE KINASE"/>
    <property type="match status" value="1"/>
</dbReference>
<organism evidence="9 10">
    <name type="scientific">Dokdonella koreensis DS-123</name>
    <dbReference type="NCBI Taxonomy" id="1300342"/>
    <lineage>
        <taxon>Bacteria</taxon>
        <taxon>Pseudomonadati</taxon>
        <taxon>Pseudomonadota</taxon>
        <taxon>Gammaproteobacteria</taxon>
        <taxon>Lysobacterales</taxon>
        <taxon>Rhodanobacteraceae</taxon>
        <taxon>Dokdonella</taxon>
    </lineage>
</organism>
<dbReference type="InterPro" id="IPR036097">
    <property type="entry name" value="HisK_dim/P_sf"/>
</dbReference>
<dbReference type="RefSeq" id="WP_067646904.1">
    <property type="nucleotide sequence ID" value="NZ_CP015249.1"/>
</dbReference>
<dbReference type="SMART" id="SM00448">
    <property type="entry name" value="REC"/>
    <property type="match status" value="1"/>
</dbReference>
<dbReference type="PROSITE" id="PS50110">
    <property type="entry name" value="RESPONSE_REGULATORY"/>
    <property type="match status" value="1"/>
</dbReference>
<feature type="transmembrane region" description="Helical" evidence="6">
    <location>
        <begin position="163"/>
        <end position="183"/>
    </location>
</feature>
<dbReference type="InterPro" id="IPR003661">
    <property type="entry name" value="HisK_dim/P_dom"/>
</dbReference>
<reference evidence="9 10" key="1">
    <citation type="submission" date="2016-04" db="EMBL/GenBank/DDBJ databases">
        <title>Complete genome sequence of Dokdonella koreensis DS-123T.</title>
        <authorList>
            <person name="Kim J.F."/>
            <person name="Lee H."/>
            <person name="Kwak M.-J."/>
        </authorList>
    </citation>
    <scope>NUCLEOTIDE SEQUENCE [LARGE SCALE GENOMIC DNA]</scope>
    <source>
        <strain evidence="9 10">DS-123</strain>
    </source>
</reference>
<comment type="catalytic activity">
    <reaction evidence="1">
        <text>ATP + protein L-histidine = ADP + protein N-phospho-L-histidine.</text>
        <dbReference type="EC" id="2.7.13.3"/>
    </reaction>
</comment>
<accession>A0A160DUC1</accession>
<dbReference type="PANTHER" id="PTHR43065:SF42">
    <property type="entry name" value="TWO-COMPONENT SENSOR PPRA"/>
    <property type="match status" value="1"/>
</dbReference>
<dbReference type="PRINTS" id="PR00344">
    <property type="entry name" value="BCTRLSENSOR"/>
</dbReference>
<evidence type="ECO:0000259" key="8">
    <source>
        <dbReference type="PROSITE" id="PS50110"/>
    </source>
</evidence>
<feature type="transmembrane region" description="Helical" evidence="6">
    <location>
        <begin position="81"/>
        <end position="101"/>
    </location>
</feature>
<feature type="domain" description="Response regulatory" evidence="8">
    <location>
        <begin position="458"/>
        <end position="569"/>
    </location>
</feature>
<dbReference type="InterPro" id="IPR036890">
    <property type="entry name" value="HATPase_C_sf"/>
</dbReference>
<sequence length="574" mass="61814">MPPWQRLNRWLQEVPVEDPLDRRNAPMLQVVLAVPGVLVPAMLALELAEAPGFGAGQAISLALTAFLWSCFWLLRRGRFRLAASLAVVASLVMMGLNYQSYGLKSQLGLQVTHLLPLLFAGLLLGRRAIWRTLAAIGVILVLGAWVDLAGAGDAVAERREVAANLLSAGLGFMVVAAILDRLVSASRRAIRRSEELDLLCDQLEREIEEKERSQAQLLQSQKIEVLGRIAGGIAHDFNNLLGIILGHAGRAGTARDPRDATRSLEGIRHAARRGALMVRRLLGLGRSTQRQVEVFDAAASIRETLDLLRPLFDARVRIELSLPDQPLPVRLDREEFELALLNIASNARDAMPEGGCFRLSAARRGDTVAIGLADTGTGMTADVVARLFEPFYTTKPENRGTGIGMAVVHRLISEAGGRIEVDSAPGRGTTLTLLLPCPAARTGAKAKAPPHRAVSPPRVLLVDDDGPSRTLLADGLSDSGLDVDDVGTAIDALRQARSGHRYDAIVADYELPDGDGASLLHRLRSLQPDARQVLISGRSDLTELAAPPVAILHKPFAPERLADLLLDDGEALSS</sequence>
<dbReference type="SUPFAM" id="SSF55874">
    <property type="entry name" value="ATPase domain of HSP90 chaperone/DNA topoisomerase II/histidine kinase"/>
    <property type="match status" value="1"/>
</dbReference>
<gene>
    <name evidence="9" type="ORF">I596_2025</name>
</gene>
<dbReference type="SUPFAM" id="SSF52172">
    <property type="entry name" value="CheY-like"/>
    <property type="match status" value="1"/>
</dbReference>
<dbReference type="EC" id="2.7.13.3" evidence="2"/>
<dbReference type="CDD" id="cd00156">
    <property type="entry name" value="REC"/>
    <property type="match status" value="1"/>
</dbReference>
<keyword evidence="9" id="KW-0418">Kinase</keyword>
<feature type="transmembrane region" description="Helical" evidence="6">
    <location>
        <begin position="54"/>
        <end position="74"/>
    </location>
</feature>
<dbReference type="InterPro" id="IPR011006">
    <property type="entry name" value="CheY-like_superfamily"/>
</dbReference>
<evidence type="ECO:0000256" key="5">
    <source>
        <dbReference type="SAM" id="Coils"/>
    </source>
</evidence>
<keyword evidence="6" id="KW-1133">Transmembrane helix</keyword>
<dbReference type="Gene3D" id="3.40.50.2300">
    <property type="match status" value="1"/>
</dbReference>
<evidence type="ECO:0000259" key="7">
    <source>
        <dbReference type="PROSITE" id="PS50109"/>
    </source>
</evidence>
<dbReference type="Pfam" id="PF00072">
    <property type="entry name" value="Response_reg"/>
    <property type="match status" value="1"/>
</dbReference>
<evidence type="ECO:0000256" key="4">
    <source>
        <dbReference type="PROSITE-ProRule" id="PRU00169"/>
    </source>
</evidence>
<dbReference type="InterPro" id="IPR005467">
    <property type="entry name" value="His_kinase_dom"/>
</dbReference>
<dbReference type="OrthoDB" id="9770473at2"/>
<keyword evidence="3 4" id="KW-0597">Phosphoprotein</keyword>
<dbReference type="SMART" id="SM00388">
    <property type="entry name" value="HisKA"/>
    <property type="match status" value="1"/>
</dbReference>
<feature type="transmembrane region" description="Helical" evidence="6">
    <location>
        <begin position="30"/>
        <end position="48"/>
    </location>
</feature>